<protein>
    <submittedName>
        <fullName evidence="1">Uncharacterized protein</fullName>
    </submittedName>
</protein>
<dbReference type="RefSeq" id="WP_160618842.1">
    <property type="nucleotide sequence ID" value="NZ_CP047652.1"/>
</dbReference>
<dbReference type="Proteomes" id="UP000463975">
    <property type="component" value="Chromosome"/>
</dbReference>
<evidence type="ECO:0000313" key="1">
    <source>
        <dbReference type="EMBL" id="QHI95767.1"/>
    </source>
</evidence>
<organism evidence="1 2">
    <name type="scientific">Aristophania vespae</name>
    <dbReference type="NCBI Taxonomy" id="2697033"/>
    <lineage>
        <taxon>Bacteria</taxon>
        <taxon>Pseudomonadati</taxon>
        <taxon>Pseudomonadota</taxon>
        <taxon>Alphaproteobacteria</taxon>
        <taxon>Acetobacterales</taxon>
        <taxon>Acetobacteraceae</taxon>
        <taxon>Aristophania</taxon>
    </lineage>
</organism>
<accession>A0A6P1NFS9</accession>
<sequence length="471" mass="53647">MNNYALLTHDFKIVKADSNGQLCAVTLSSLSSLDNIVYVSQRGADWSLLVTSPLKLWFDNQTRRVNRAFAAGAIAIEVEAQPSFCRLKLCEGGCLTVESSGEIIYQNKNDSYCDEKDVFRFLSPTDLKILWHVAKHRWALDPDAISIELNEFKSSFKEIHFGPLTLSLEVFLNFIKRSSYEKEIVFLAHNNIYRAVLLKPAILLAAFGEKVVNQLSVALESIADPGDFEGNIFIVTNVAHKGIERVVPHKLRPMCQFLHMEAYEYTDYIAIRQTIISSGILDQYSPILYMDIDVVINVPLEGLLCRGALEKYFSAQIEYWHPDFREAVSTGQLLYSQDPYPVEKREGGFNSGIFFLPNFSQNKAYFDRAFYTHMSYTTYYGRGVIPFPEQHVLNYALRKMQASDLALVTELTEVGGFNGMEVVQHYGAMNVTLARGFVHFWCTSSSDRGWLMADYLARIRKYRASLSYKEN</sequence>
<evidence type="ECO:0000313" key="2">
    <source>
        <dbReference type="Proteomes" id="UP000463975"/>
    </source>
</evidence>
<gene>
    <name evidence="1" type="ORF">GT348_05425</name>
</gene>
<proteinExistence type="predicted"/>
<dbReference type="KEGG" id="bomb:GT348_05425"/>
<dbReference type="EMBL" id="CP047652">
    <property type="protein sequence ID" value="QHI95767.1"/>
    <property type="molecule type" value="Genomic_DNA"/>
</dbReference>
<name>A0A6P1NFS9_9PROT</name>
<keyword evidence="2" id="KW-1185">Reference proteome</keyword>
<dbReference type="SUPFAM" id="SSF53448">
    <property type="entry name" value="Nucleotide-diphospho-sugar transferases"/>
    <property type="match status" value="1"/>
</dbReference>
<dbReference type="InterPro" id="IPR029044">
    <property type="entry name" value="Nucleotide-diphossugar_trans"/>
</dbReference>
<reference evidence="1 2" key="1">
    <citation type="submission" date="2020-01" db="EMBL/GenBank/DDBJ databases">
        <title>Genome sequencing of strain KACC 21507.</title>
        <authorList>
            <person name="Heo J."/>
            <person name="Kim S.-J."/>
            <person name="Kim J.-S."/>
            <person name="Hong S.-B."/>
            <person name="Kwon S.-W."/>
        </authorList>
    </citation>
    <scope>NUCLEOTIDE SEQUENCE [LARGE SCALE GENOMIC DNA]</scope>
    <source>
        <strain evidence="1 2">KACC 21507</strain>
    </source>
</reference>
<dbReference type="AlphaFoldDB" id="A0A6P1NFS9"/>
<dbReference type="Gene3D" id="3.90.550.10">
    <property type="entry name" value="Spore Coat Polysaccharide Biosynthesis Protein SpsA, Chain A"/>
    <property type="match status" value="1"/>
</dbReference>